<name>A0A1J4SD14_9BACT</name>
<sequence length="230" mass="24928">MVCGASLEYLETAVSVVCNYCGKEETGYVRCPKGHYVCDECHGKGAFDLVKDIALTTNEKDPLAIAELLMAHPKIPFLGCEHGLIATASLLAALKNDGTLSVSNEQIIEAMKRTQKQSMPPYCALTGVCGVPIGIGAAFSVILGAACPKDRESAITMHIAARTIDTIANDVGPMCCKSFVRTALGVAYNSAKEYFNVHLPIHREKISCFHSNKNHPNCRKEKCLYYPKTV</sequence>
<feature type="domain" description="DUF5714" evidence="1">
    <location>
        <begin position="50"/>
        <end position="226"/>
    </location>
</feature>
<evidence type="ECO:0000313" key="2">
    <source>
        <dbReference type="EMBL" id="OIN96556.1"/>
    </source>
</evidence>
<organism evidence="2 3">
    <name type="scientific">Candidatus Desantisbacteria bacterium CG1_02_38_46</name>
    <dbReference type="NCBI Taxonomy" id="1817893"/>
    <lineage>
        <taxon>Bacteria</taxon>
        <taxon>Candidatus Desantisiibacteriota</taxon>
    </lineage>
</organism>
<proteinExistence type="predicted"/>
<dbReference type="InterPro" id="IPR043768">
    <property type="entry name" value="DUF5714"/>
</dbReference>
<gene>
    <name evidence="2" type="ORF">AUJ66_05935</name>
</gene>
<protein>
    <recommendedName>
        <fullName evidence="1">DUF5714 domain-containing protein</fullName>
    </recommendedName>
</protein>
<dbReference type="Pfam" id="PF18978">
    <property type="entry name" value="DUF5714"/>
    <property type="match status" value="1"/>
</dbReference>
<evidence type="ECO:0000313" key="3">
    <source>
        <dbReference type="Proteomes" id="UP000182278"/>
    </source>
</evidence>
<dbReference type="EMBL" id="MNUO01000092">
    <property type="protein sequence ID" value="OIN96556.1"/>
    <property type="molecule type" value="Genomic_DNA"/>
</dbReference>
<dbReference type="Proteomes" id="UP000182278">
    <property type="component" value="Unassembled WGS sequence"/>
</dbReference>
<comment type="caution">
    <text evidence="2">The sequence shown here is derived from an EMBL/GenBank/DDBJ whole genome shotgun (WGS) entry which is preliminary data.</text>
</comment>
<evidence type="ECO:0000259" key="1">
    <source>
        <dbReference type="Pfam" id="PF18978"/>
    </source>
</evidence>
<reference evidence="2 3" key="1">
    <citation type="journal article" date="2016" name="Environ. Microbiol.">
        <title>Genomic resolution of a cold subsurface aquifer community provides metabolic insights for novel microbes adapted to high CO concentrations.</title>
        <authorList>
            <person name="Probst A.J."/>
            <person name="Castelle C.J."/>
            <person name="Singh A."/>
            <person name="Brown C.T."/>
            <person name="Anantharaman K."/>
            <person name="Sharon I."/>
            <person name="Hug L.A."/>
            <person name="Burstein D."/>
            <person name="Emerson J.B."/>
            <person name="Thomas B.C."/>
            <person name="Banfield J.F."/>
        </authorList>
    </citation>
    <scope>NUCLEOTIDE SEQUENCE [LARGE SCALE GENOMIC DNA]</scope>
    <source>
        <strain evidence="2">CG1_02_38_46</strain>
    </source>
</reference>
<dbReference type="AlphaFoldDB" id="A0A1J4SD14"/>
<dbReference type="STRING" id="1817893.AUJ66_05935"/>
<accession>A0A1J4SD14</accession>